<organism evidence="3 4">
    <name type="scientific">Ephemeroptericola cinctiostellae</name>
    <dbReference type="NCBI Taxonomy" id="2268024"/>
    <lineage>
        <taxon>Bacteria</taxon>
        <taxon>Pseudomonadati</taxon>
        <taxon>Pseudomonadota</taxon>
        <taxon>Betaproteobacteria</taxon>
        <taxon>Burkholderiales</taxon>
        <taxon>Burkholderiaceae</taxon>
        <taxon>Ephemeroptericola</taxon>
    </lineage>
</organism>
<evidence type="ECO:0000256" key="1">
    <source>
        <dbReference type="SAM" id="SignalP"/>
    </source>
</evidence>
<keyword evidence="1" id="KW-0732">Signal</keyword>
<dbReference type="Gene3D" id="3.60.15.10">
    <property type="entry name" value="Ribonuclease Z/Hydroxyacylglutathione hydrolase-like"/>
    <property type="match status" value="1"/>
</dbReference>
<dbReference type="OrthoDB" id="5293495at2"/>
<dbReference type="Pfam" id="PF00753">
    <property type="entry name" value="Lactamase_B"/>
    <property type="match status" value="1"/>
</dbReference>
<dbReference type="AlphaFoldDB" id="A0A345DB51"/>
<dbReference type="CDD" id="cd07739">
    <property type="entry name" value="metallo-hydrolase-like_MBL-fold"/>
    <property type="match status" value="1"/>
</dbReference>
<evidence type="ECO:0000313" key="4">
    <source>
        <dbReference type="Proteomes" id="UP000252182"/>
    </source>
</evidence>
<feature type="domain" description="Metallo-beta-lactamase" evidence="2">
    <location>
        <begin position="49"/>
        <end position="234"/>
    </location>
</feature>
<dbReference type="PANTHER" id="PTHR42951">
    <property type="entry name" value="METALLO-BETA-LACTAMASE DOMAIN-CONTAINING"/>
    <property type="match status" value="1"/>
</dbReference>
<gene>
    <name evidence="3" type="ORF">DTO96_101320</name>
</gene>
<evidence type="ECO:0000313" key="3">
    <source>
        <dbReference type="EMBL" id="AXF85589.1"/>
    </source>
</evidence>
<accession>A0A345DB51</accession>
<proteinExistence type="predicted"/>
<sequence>MNTQTTHRPSFLKHTLTFALVAAASIAAQASAKPLDVQVYNNHDPKGFQVSSVLISGAKDAILLDAQFTLPDAQKLVEQIKASGKTLKTVFITSGDPDYYFGLGVVKAAFPEAKILTTPAILKHINETVDGKLATWGSQMGDLVPKTATLPEAYTGNRLMLEGKEIRIKHGVGEKNAETYVYIPSIKTVAGGVLVFGHLHLWTADSQTLKVRQDWAKSLKAIAALKPKTVIPGHFQQDAPTNLASVTYSQHYLTTFEKELKQSANAAALIQSMTQKYPNAGLGVALDIGAKVNKGEMQWH</sequence>
<protein>
    <recommendedName>
        <fullName evidence="2">Metallo-beta-lactamase domain-containing protein</fullName>
    </recommendedName>
</protein>
<dbReference type="Proteomes" id="UP000252182">
    <property type="component" value="Chromosome"/>
</dbReference>
<evidence type="ECO:0000259" key="2">
    <source>
        <dbReference type="SMART" id="SM00849"/>
    </source>
</evidence>
<feature type="chain" id="PRO_5017029693" description="Metallo-beta-lactamase domain-containing protein" evidence="1">
    <location>
        <begin position="33"/>
        <end position="300"/>
    </location>
</feature>
<dbReference type="InterPro" id="IPR036866">
    <property type="entry name" value="RibonucZ/Hydroxyglut_hydro"/>
</dbReference>
<dbReference type="SMART" id="SM00849">
    <property type="entry name" value="Lactamase_B"/>
    <property type="match status" value="1"/>
</dbReference>
<reference evidence="4" key="1">
    <citation type="submission" date="2018-07" db="EMBL/GenBank/DDBJ databases">
        <authorList>
            <person name="Kim H."/>
        </authorList>
    </citation>
    <scope>NUCLEOTIDE SEQUENCE [LARGE SCALE GENOMIC DNA]</scope>
    <source>
        <strain evidence="4">F02</strain>
    </source>
</reference>
<dbReference type="EMBL" id="CP031124">
    <property type="protein sequence ID" value="AXF85589.1"/>
    <property type="molecule type" value="Genomic_DNA"/>
</dbReference>
<dbReference type="SUPFAM" id="SSF56281">
    <property type="entry name" value="Metallo-hydrolase/oxidoreductase"/>
    <property type="match status" value="1"/>
</dbReference>
<dbReference type="RefSeq" id="WP_114562768.1">
    <property type="nucleotide sequence ID" value="NZ_CP031124.1"/>
</dbReference>
<dbReference type="PANTHER" id="PTHR42951:SF14">
    <property type="entry name" value="METALLO-BETA-LACTAMASE SUPERFAMILY PROTEIN"/>
    <property type="match status" value="1"/>
</dbReference>
<dbReference type="InterPro" id="IPR001279">
    <property type="entry name" value="Metallo-B-lactamas"/>
</dbReference>
<feature type="signal peptide" evidence="1">
    <location>
        <begin position="1"/>
        <end position="32"/>
    </location>
</feature>
<name>A0A345DB51_9BURK</name>
<dbReference type="KEGG" id="hyf:DTO96_101320"/>
<keyword evidence="4" id="KW-1185">Reference proteome</keyword>
<dbReference type="InterPro" id="IPR050855">
    <property type="entry name" value="NDM-1-like"/>
</dbReference>